<evidence type="ECO:0000313" key="4">
    <source>
        <dbReference type="Proteomes" id="UP000054107"/>
    </source>
</evidence>
<dbReference type="Pfam" id="PF00098">
    <property type="entry name" value="zf-CCHC"/>
    <property type="match status" value="1"/>
</dbReference>
<evidence type="ECO:0000256" key="1">
    <source>
        <dbReference type="SAM" id="MobiDB-lite"/>
    </source>
</evidence>
<organism evidence="3 4">
    <name type="scientific">Parasitella parasitica</name>
    <dbReference type="NCBI Taxonomy" id="35722"/>
    <lineage>
        <taxon>Eukaryota</taxon>
        <taxon>Fungi</taxon>
        <taxon>Fungi incertae sedis</taxon>
        <taxon>Mucoromycota</taxon>
        <taxon>Mucoromycotina</taxon>
        <taxon>Mucoromycetes</taxon>
        <taxon>Mucorales</taxon>
        <taxon>Mucorineae</taxon>
        <taxon>Mucoraceae</taxon>
        <taxon>Parasitella</taxon>
    </lineage>
</organism>
<dbReference type="GO" id="GO:0003676">
    <property type="term" value="F:nucleic acid binding"/>
    <property type="evidence" value="ECO:0007669"/>
    <property type="project" value="InterPro"/>
</dbReference>
<dbReference type="OrthoDB" id="2248168at2759"/>
<dbReference type="InterPro" id="IPR036875">
    <property type="entry name" value="Znf_CCHC_sf"/>
</dbReference>
<feature type="non-terminal residue" evidence="3">
    <location>
        <position position="175"/>
    </location>
</feature>
<dbReference type="EMBL" id="LN722167">
    <property type="protein sequence ID" value="CEP09652.1"/>
    <property type="molecule type" value="Genomic_DNA"/>
</dbReference>
<evidence type="ECO:0000313" key="3">
    <source>
        <dbReference type="EMBL" id="CEP09652.1"/>
    </source>
</evidence>
<reference evidence="3 4" key="1">
    <citation type="submission" date="2014-09" db="EMBL/GenBank/DDBJ databases">
        <authorList>
            <person name="Ellenberger Sabrina"/>
        </authorList>
    </citation>
    <scope>NUCLEOTIDE SEQUENCE [LARGE SCALE GENOMIC DNA]</scope>
    <source>
        <strain evidence="3 4">CBS 412.66</strain>
    </source>
</reference>
<gene>
    <name evidence="3" type="primary">PARPA_03202.1 scaffold 7200</name>
</gene>
<dbReference type="SUPFAM" id="SSF57756">
    <property type="entry name" value="Retrovirus zinc finger-like domains"/>
    <property type="match status" value="1"/>
</dbReference>
<dbReference type="AlphaFoldDB" id="A0A0B7MX12"/>
<keyword evidence="4" id="KW-1185">Reference proteome</keyword>
<sequence length="175" mass="19692">KIHDKEIVISPTLGAGAHIVRVGITGIPGLDSVSIRNRLTEILSPCGDILELGLHYMPSGNWFNGRGFATLNCATDKTFTGKLKHQMSFNEHRKITLVWSNMGVVCKECHSDEHIKADCPVARARKVIRCYECQSPDHKKADCPDMRWNRRRKIPRRDSATPDSSQRREARGSTL</sequence>
<feature type="domain" description="CCHC-type" evidence="2">
    <location>
        <begin position="129"/>
        <end position="145"/>
    </location>
</feature>
<name>A0A0B7MX12_9FUNG</name>
<dbReference type="Proteomes" id="UP000054107">
    <property type="component" value="Unassembled WGS sequence"/>
</dbReference>
<protein>
    <recommendedName>
        <fullName evidence="2">CCHC-type domain-containing protein</fullName>
    </recommendedName>
</protein>
<feature type="compositionally biased region" description="Basic and acidic residues" evidence="1">
    <location>
        <begin position="156"/>
        <end position="175"/>
    </location>
</feature>
<proteinExistence type="predicted"/>
<evidence type="ECO:0000259" key="2">
    <source>
        <dbReference type="SMART" id="SM00343"/>
    </source>
</evidence>
<dbReference type="InterPro" id="IPR001878">
    <property type="entry name" value="Znf_CCHC"/>
</dbReference>
<accession>A0A0B7MX12</accession>
<dbReference type="Gene3D" id="4.10.60.10">
    <property type="entry name" value="Zinc finger, CCHC-type"/>
    <property type="match status" value="1"/>
</dbReference>
<feature type="non-terminal residue" evidence="3">
    <location>
        <position position="1"/>
    </location>
</feature>
<dbReference type="GO" id="GO:0008270">
    <property type="term" value="F:zinc ion binding"/>
    <property type="evidence" value="ECO:0007669"/>
    <property type="project" value="InterPro"/>
</dbReference>
<dbReference type="SMART" id="SM00343">
    <property type="entry name" value="ZnF_C2HC"/>
    <property type="match status" value="2"/>
</dbReference>
<dbReference type="STRING" id="35722.A0A0B7MX12"/>
<feature type="domain" description="CCHC-type" evidence="2">
    <location>
        <begin position="105"/>
        <end position="121"/>
    </location>
</feature>
<feature type="region of interest" description="Disordered" evidence="1">
    <location>
        <begin position="144"/>
        <end position="175"/>
    </location>
</feature>